<dbReference type="Pfam" id="PF06568">
    <property type="entry name" value="YjiS-like"/>
    <property type="match status" value="1"/>
</dbReference>
<dbReference type="OrthoDB" id="7306802at2"/>
<comment type="caution">
    <text evidence="2">The sequence shown here is derived from an EMBL/GenBank/DDBJ whole genome shotgun (WGS) entry which is preliminary data.</text>
</comment>
<evidence type="ECO:0000313" key="2">
    <source>
        <dbReference type="EMBL" id="TCJ82936.1"/>
    </source>
</evidence>
<dbReference type="RefSeq" id="WP_131907432.1">
    <property type="nucleotide sequence ID" value="NZ_BAAAFU010000007.1"/>
</dbReference>
<name>A0A4R1ENU5_9GAMM</name>
<protein>
    <submittedName>
        <fullName evidence="2">Uncharacterized protein YjiS (DUF1127 family)</fullName>
    </submittedName>
</protein>
<proteinExistence type="predicted"/>
<accession>A0A4R1ENU5</accession>
<dbReference type="AlphaFoldDB" id="A0A4R1ENU5"/>
<keyword evidence="3" id="KW-1185">Reference proteome</keyword>
<organism evidence="2 3">
    <name type="scientific">Cocleimonas flava</name>
    <dbReference type="NCBI Taxonomy" id="634765"/>
    <lineage>
        <taxon>Bacteria</taxon>
        <taxon>Pseudomonadati</taxon>
        <taxon>Pseudomonadota</taxon>
        <taxon>Gammaproteobacteria</taxon>
        <taxon>Thiotrichales</taxon>
        <taxon>Thiotrichaceae</taxon>
        <taxon>Cocleimonas</taxon>
    </lineage>
</organism>
<gene>
    <name evidence="2" type="ORF">EV695_3674</name>
</gene>
<dbReference type="InterPro" id="IPR009506">
    <property type="entry name" value="YjiS-like"/>
</dbReference>
<evidence type="ECO:0000313" key="3">
    <source>
        <dbReference type="Proteomes" id="UP000294887"/>
    </source>
</evidence>
<sequence length="76" mass="8951">MTVYTQANHNNHLSQCLPSCEEAVIQPSKNLFKTLTIWNQRIQQRKHLAKLDDRMLEDIGLNRADVDCEINKPFWK</sequence>
<feature type="domain" description="YjiS-like" evidence="1">
    <location>
        <begin position="32"/>
        <end position="66"/>
    </location>
</feature>
<evidence type="ECO:0000259" key="1">
    <source>
        <dbReference type="Pfam" id="PF06568"/>
    </source>
</evidence>
<reference evidence="2 3" key="1">
    <citation type="submission" date="2019-03" db="EMBL/GenBank/DDBJ databases">
        <title>Genomic Encyclopedia of Type Strains, Phase IV (KMG-IV): sequencing the most valuable type-strain genomes for metagenomic binning, comparative biology and taxonomic classification.</title>
        <authorList>
            <person name="Goeker M."/>
        </authorList>
    </citation>
    <scope>NUCLEOTIDE SEQUENCE [LARGE SCALE GENOMIC DNA]</scope>
    <source>
        <strain evidence="2 3">DSM 24830</strain>
    </source>
</reference>
<dbReference type="EMBL" id="SMFQ01000005">
    <property type="protein sequence ID" value="TCJ82936.1"/>
    <property type="molecule type" value="Genomic_DNA"/>
</dbReference>
<dbReference type="Proteomes" id="UP000294887">
    <property type="component" value="Unassembled WGS sequence"/>
</dbReference>